<protein>
    <submittedName>
        <fullName evidence="1">LADA_0C07206g1_1</fullName>
    </submittedName>
</protein>
<dbReference type="EMBL" id="LT598459">
    <property type="protein sequence ID" value="SCU82676.1"/>
    <property type="molecule type" value="Genomic_DNA"/>
</dbReference>
<dbReference type="PANTHER" id="PTHR28110:SF1">
    <property type="entry name" value="TRANSMEMBRANE PROTEIN"/>
    <property type="match status" value="1"/>
</dbReference>
<dbReference type="GO" id="GO:0005737">
    <property type="term" value="C:cytoplasm"/>
    <property type="evidence" value="ECO:0007669"/>
    <property type="project" value="TreeGrafter"/>
</dbReference>
<proteinExistence type="predicted"/>
<name>A0A1G4IZF7_9SACH</name>
<evidence type="ECO:0000313" key="1">
    <source>
        <dbReference type="EMBL" id="SCU82676.1"/>
    </source>
</evidence>
<gene>
    <name evidence="1" type="ORF">LADA_0C07206G</name>
</gene>
<reference evidence="2" key="1">
    <citation type="submission" date="2016-03" db="EMBL/GenBank/DDBJ databases">
        <authorList>
            <person name="Devillers H."/>
        </authorList>
    </citation>
    <scope>NUCLEOTIDE SEQUENCE [LARGE SCALE GENOMIC DNA]</scope>
</reference>
<dbReference type="InterPro" id="IPR055323">
    <property type="entry name" value="C57A10.07/YOR238W"/>
</dbReference>
<evidence type="ECO:0000313" key="2">
    <source>
        <dbReference type="Proteomes" id="UP000190274"/>
    </source>
</evidence>
<accession>A0A1G4IZF7</accession>
<dbReference type="PANTHER" id="PTHR28110">
    <property type="entry name" value="TRANSMEMBRANE PROTEIN"/>
    <property type="match status" value="1"/>
</dbReference>
<dbReference type="OrthoDB" id="4347at2759"/>
<dbReference type="Proteomes" id="UP000190274">
    <property type="component" value="Chromosome C"/>
</dbReference>
<dbReference type="AlphaFoldDB" id="A0A1G4IZF7"/>
<sequence>MVKSHLIIVPCHAIWKIDQGLEPENFGQSFKQWHLAAFQLEGRDHLSFIMHSLLALDRLLDSTSTSLLLFSGSCTKKEAGPVTEAQSYFLLARKLLNAVTNGFELPLALSSHKDIARYCSRISHKMNCQKLTVDELFAKHVSTEDFALDSLDNLFYSLLRFHEITSSHATQMTIAGFGFKRRRFMELHAAAIDYPANRISYLSYEPQPVYTDIQQHSTYKEELEHQETKNALNLFSVDWYASKDPLSSKKLKRNPFQIYPGYALPYNVTHPIEDDHAFFKSMVENKMPWSVGSQI</sequence>
<keyword evidence="2" id="KW-1185">Reference proteome</keyword>
<organism evidence="1 2">
    <name type="scientific">Lachancea dasiensis</name>
    <dbReference type="NCBI Taxonomy" id="1072105"/>
    <lineage>
        <taxon>Eukaryota</taxon>
        <taxon>Fungi</taxon>
        <taxon>Dikarya</taxon>
        <taxon>Ascomycota</taxon>
        <taxon>Saccharomycotina</taxon>
        <taxon>Saccharomycetes</taxon>
        <taxon>Saccharomycetales</taxon>
        <taxon>Saccharomycetaceae</taxon>
        <taxon>Lachancea</taxon>
    </lineage>
</organism>